<reference evidence="7" key="1">
    <citation type="submission" date="2020-05" db="EMBL/GenBank/DDBJ databases">
        <title>Mycena genomes resolve the evolution of fungal bioluminescence.</title>
        <authorList>
            <person name="Tsai I.J."/>
        </authorList>
    </citation>
    <scope>NUCLEOTIDE SEQUENCE</scope>
    <source>
        <strain evidence="7">171206Taipei</strain>
    </source>
</reference>
<dbReference type="PANTHER" id="PTHR12714">
    <property type="entry name" value="PROTEIN-S ISOPRENYLCYSTEINE O-METHYLTRANSFERASE"/>
    <property type="match status" value="1"/>
</dbReference>
<evidence type="ECO:0000256" key="3">
    <source>
        <dbReference type="ARBA" id="ARBA00022989"/>
    </source>
</evidence>
<keyword evidence="2 5" id="KW-0812">Transmembrane</keyword>
<comment type="catalytic activity">
    <reaction evidence="5">
        <text>[protein]-C-terminal S-[(2E,6E)-farnesyl]-L-cysteine + S-adenosyl-L-methionine = [protein]-C-terminal S-[(2E,6E)-farnesyl]-L-cysteine methyl ester + S-adenosyl-L-homocysteine</text>
        <dbReference type="Rhea" id="RHEA:21672"/>
        <dbReference type="Rhea" id="RHEA-COMP:12125"/>
        <dbReference type="Rhea" id="RHEA-COMP:12126"/>
        <dbReference type="ChEBI" id="CHEBI:57856"/>
        <dbReference type="ChEBI" id="CHEBI:59789"/>
        <dbReference type="ChEBI" id="CHEBI:90510"/>
        <dbReference type="ChEBI" id="CHEBI:90511"/>
        <dbReference type="EC" id="2.1.1.100"/>
    </reaction>
</comment>
<gene>
    <name evidence="7" type="ORF">MIND_01185200</name>
</gene>
<accession>A0A8H6VSZ4</accession>
<dbReference type="GeneID" id="59350880"/>
<feature type="signal peptide" evidence="6">
    <location>
        <begin position="1"/>
        <end position="31"/>
    </location>
</feature>
<dbReference type="RefSeq" id="XP_037215290.1">
    <property type="nucleotide sequence ID" value="XM_037368364.1"/>
</dbReference>
<comment type="caution">
    <text evidence="7">The sequence shown here is derived from an EMBL/GenBank/DDBJ whole genome shotgun (WGS) entry which is preliminary data.</text>
</comment>
<keyword evidence="3 5" id="KW-1133">Transmembrane helix</keyword>
<feature type="transmembrane region" description="Helical" evidence="5">
    <location>
        <begin position="142"/>
        <end position="162"/>
    </location>
</feature>
<evidence type="ECO:0000256" key="2">
    <source>
        <dbReference type="ARBA" id="ARBA00022692"/>
    </source>
</evidence>
<evidence type="ECO:0000256" key="1">
    <source>
        <dbReference type="ARBA" id="ARBA00004141"/>
    </source>
</evidence>
<dbReference type="GO" id="GO:0005789">
    <property type="term" value="C:endoplasmic reticulum membrane"/>
    <property type="evidence" value="ECO:0007669"/>
    <property type="project" value="UniProtKB-SubCell"/>
</dbReference>
<keyword evidence="5" id="KW-0949">S-adenosyl-L-methionine</keyword>
<keyword evidence="5" id="KW-0489">Methyltransferase</keyword>
<feature type="transmembrane region" description="Helical" evidence="5">
    <location>
        <begin position="174"/>
        <end position="194"/>
    </location>
</feature>
<protein>
    <recommendedName>
        <fullName evidence="5">Protein-S-isoprenylcysteine O-methyltransferase</fullName>
        <ecNumber evidence="5">2.1.1.100</ecNumber>
    </recommendedName>
</protein>
<evidence type="ECO:0000256" key="6">
    <source>
        <dbReference type="SAM" id="SignalP"/>
    </source>
</evidence>
<dbReference type="EMBL" id="JACAZF010000011">
    <property type="protein sequence ID" value="KAF7292862.1"/>
    <property type="molecule type" value="Genomic_DNA"/>
</dbReference>
<evidence type="ECO:0000256" key="5">
    <source>
        <dbReference type="RuleBase" id="RU362022"/>
    </source>
</evidence>
<keyword evidence="6" id="KW-0732">Signal</keyword>
<sequence>MSSCQSIQMSLVNLRLLCVAASSISLHLASTAPNPPLRSEERITKPTHVEKILGSWFLRTAQTTLFWVLMVAEGVATTNHLARPESGLLNMALGVVFMVGGASLRRWCYHELGQQFTFELGLLKDHQLITTGPYRFVRHPSYAAALLVYFGLFVASPGSWVMDGFFRSSISGRLLGSLYMCFVLFVITGLVLRIPKEDASLKEKFGEEWDHWAAKTYALIPGMF</sequence>
<dbReference type="PANTHER" id="PTHR12714:SF25">
    <property type="entry name" value="CONSERVED HYPOTHETICAL MEMBRANE PROTEIN"/>
    <property type="match status" value="1"/>
</dbReference>
<organism evidence="7 8">
    <name type="scientific">Mycena indigotica</name>
    <dbReference type="NCBI Taxonomy" id="2126181"/>
    <lineage>
        <taxon>Eukaryota</taxon>
        <taxon>Fungi</taxon>
        <taxon>Dikarya</taxon>
        <taxon>Basidiomycota</taxon>
        <taxon>Agaricomycotina</taxon>
        <taxon>Agaricomycetes</taxon>
        <taxon>Agaricomycetidae</taxon>
        <taxon>Agaricales</taxon>
        <taxon>Marasmiineae</taxon>
        <taxon>Mycenaceae</taxon>
        <taxon>Mycena</taxon>
    </lineage>
</organism>
<dbReference type="OrthoDB" id="422086at2759"/>
<dbReference type="AlphaFoldDB" id="A0A8H6VSZ4"/>
<evidence type="ECO:0000313" key="8">
    <source>
        <dbReference type="Proteomes" id="UP000636479"/>
    </source>
</evidence>
<keyword evidence="8" id="KW-1185">Reference proteome</keyword>
<dbReference type="GO" id="GO:0032259">
    <property type="term" value="P:methylation"/>
    <property type="evidence" value="ECO:0007669"/>
    <property type="project" value="UniProtKB-KW"/>
</dbReference>
<proteinExistence type="inferred from homology"/>
<keyword evidence="4 5" id="KW-0472">Membrane</keyword>
<comment type="caution">
    <text evidence="5">Lacks conserved residue(s) required for the propagation of feature annotation.</text>
</comment>
<keyword evidence="5" id="KW-0256">Endoplasmic reticulum</keyword>
<evidence type="ECO:0000313" key="7">
    <source>
        <dbReference type="EMBL" id="KAF7292862.1"/>
    </source>
</evidence>
<dbReference type="Pfam" id="PF04140">
    <property type="entry name" value="ICMT"/>
    <property type="match status" value="1"/>
</dbReference>
<name>A0A8H6VSZ4_9AGAR</name>
<comment type="similarity">
    <text evidence="5">Belongs to the class VI-like SAM-binding methyltransferase superfamily. Isoprenylcysteine carboxyl methyltransferase family.</text>
</comment>
<dbReference type="Proteomes" id="UP000636479">
    <property type="component" value="Unassembled WGS sequence"/>
</dbReference>
<keyword evidence="5" id="KW-0808">Transferase</keyword>
<dbReference type="GO" id="GO:0004671">
    <property type="term" value="F:protein C-terminal S-isoprenylcysteine carboxyl O-methyltransferase activity"/>
    <property type="evidence" value="ECO:0007669"/>
    <property type="project" value="UniProtKB-EC"/>
</dbReference>
<dbReference type="Gene3D" id="1.20.120.1630">
    <property type="match status" value="1"/>
</dbReference>
<feature type="chain" id="PRO_5034791221" description="Protein-S-isoprenylcysteine O-methyltransferase" evidence="6">
    <location>
        <begin position="32"/>
        <end position="224"/>
    </location>
</feature>
<dbReference type="EC" id="2.1.1.100" evidence="5"/>
<evidence type="ECO:0000256" key="4">
    <source>
        <dbReference type="ARBA" id="ARBA00023136"/>
    </source>
</evidence>
<comment type="subcellular location">
    <subcellularLocation>
        <location evidence="5">Endoplasmic reticulum membrane</location>
        <topology evidence="5">Multi-pass membrane protein</topology>
    </subcellularLocation>
    <subcellularLocation>
        <location evidence="1">Membrane</location>
        <topology evidence="1">Multi-pass membrane protein</topology>
    </subcellularLocation>
</comment>
<dbReference type="InterPro" id="IPR007269">
    <property type="entry name" value="ICMT_MeTrfase"/>
</dbReference>